<dbReference type="GO" id="GO:0000155">
    <property type="term" value="F:phosphorelay sensor kinase activity"/>
    <property type="evidence" value="ECO:0007669"/>
    <property type="project" value="InterPro"/>
</dbReference>
<comment type="subcellular location">
    <subcellularLocation>
        <location evidence="2">Membrane</location>
    </subcellularLocation>
</comment>
<dbReference type="PANTHER" id="PTHR45453:SF1">
    <property type="entry name" value="PHOSPHATE REGULON SENSOR PROTEIN PHOR"/>
    <property type="match status" value="1"/>
</dbReference>
<proteinExistence type="predicted"/>
<evidence type="ECO:0000259" key="9">
    <source>
        <dbReference type="PROSITE" id="PS50109"/>
    </source>
</evidence>
<keyword evidence="7" id="KW-0902">Two-component regulatory system</keyword>
<dbReference type="InterPro" id="IPR036097">
    <property type="entry name" value="HisK_dim/P_sf"/>
</dbReference>
<dbReference type="Pfam" id="PF00512">
    <property type="entry name" value="HisKA"/>
    <property type="match status" value="1"/>
</dbReference>
<dbReference type="InterPro" id="IPR005467">
    <property type="entry name" value="His_kinase_dom"/>
</dbReference>
<dbReference type="Pfam" id="PF02518">
    <property type="entry name" value="HATPase_c"/>
    <property type="match status" value="1"/>
</dbReference>
<feature type="transmembrane region" description="Helical" evidence="8">
    <location>
        <begin position="12"/>
        <end position="38"/>
    </location>
</feature>
<evidence type="ECO:0000256" key="5">
    <source>
        <dbReference type="ARBA" id="ARBA00022679"/>
    </source>
</evidence>
<dbReference type="AlphaFoldDB" id="A0A1W1V2X6"/>
<evidence type="ECO:0000313" key="10">
    <source>
        <dbReference type="EMBL" id="SMB87682.1"/>
    </source>
</evidence>
<evidence type="ECO:0000256" key="1">
    <source>
        <dbReference type="ARBA" id="ARBA00000085"/>
    </source>
</evidence>
<dbReference type="InterPro" id="IPR050351">
    <property type="entry name" value="BphY/WalK/GraS-like"/>
</dbReference>
<dbReference type="SMART" id="SM00388">
    <property type="entry name" value="HisKA"/>
    <property type="match status" value="1"/>
</dbReference>
<dbReference type="InterPro" id="IPR003661">
    <property type="entry name" value="HisK_dim/P_dom"/>
</dbReference>
<feature type="transmembrane region" description="Helical" evidence="8">
    <location>
        <begin position="85"/>
        <end position="106"/>
    </location>
</feature>
<dbReference type="PANTHER" id="PTHR45453">
    <property type="entry name" value="PHOSPHATE REGULON SENSOR PROTEIN PHOR"/>
    <property type="match status" value="1"/>
</dbReference>
<name>A0A1W1V2X6_PEPAS</name>
<dbReference type="InterPro" id="IPR003594">
    <property type="entry name" value="HATPase_dom"/>
</dbReference>
<dbReference type="InterPro" id="IPR036890">
    <property type="entry name" value="HATPase_C_sf"/>
</dbReference>
<dbReference type="InterPro" id="IPR004358">
    <property type="entry name" value="Sig_transdc_His_kin-like_C"/>
</dbReference>
<evidence type="ECO:0000256" key="8">
    <source>
        <dbReference type="SAM" id="Phobius"/>
    </source>
</evidence>
<dbReference type="CDD" id="cd00082">
    <property type="entry name" value="HisKA"/>
    <property type="match status" value="1"/>
</dbReference>
<evidence type="ECO:0000256" key="2">
    <source>
        <dbReference type="ARBA" id="ARBA00004370"/>
    </source>
</evidence>
<reference evidence="11" key="1">
    <citation type="submission" date="2017-04" db="EMBL/GenBank/DDBJ databases">
        <authorList>
            <person name="Varghese N."/>
            <person name="Submissions S."/>
        </authorList>
    </citation>
    <scope>NUCLEOTIDE SEQUENCE [LARGE SCALE GENOMIC DNA]</scope>
    <source>
        <strain evidence="11">DSM 20463</strain>
    </source>
</reference>
<feature type="domain" description="Histidine kinase" evidence="9">
    <location>
        <begin position="171"/>
        <end position="383"/>
    </location>
</feature>
<sequence length="391" mass="44779">MKKNKFINLFKGRSIISILVIAIVLIFLFMIIILNFSFNIYQEYLSYKIGEKLISEIQSAYTQNNDGILFLLEDAQIRSTMEFRIYSILISLLVTFLGASIFYVVIIKVLKPLKQLSNTVSKIDLESLSSSNNEISIYSSSLEIQELSLAINNSFKKIFDSYEQQRDFSINIAHELRTPLAILLMKIDVFERQNIYLSDEMLDFISTVKSNVLRLSEMVDSIMLLKRNQVVNLQHFNLNDVINEVIFDLDEVASSKNITLNFNGPDVFIYSDDQLLERVIFNLIENAIKYNITDGKIDISIQDTIEKIIITISDTGIGISDNEKKHIFDLFYRVDDSRSRDFGGYGIGLALVKNILDYLGGTIEVKDNYPKGTTFNLYINKKSKFINAGLQ</sequence>
<keyword evidence="6 10" id="KW-0418">Kinase</keyword>
<dbReference type="CDD" id="cd00075">
    <property type="entry name" value="HATPase"/>
    <property type="match status" value="1"/>
</dbReference>
<dbReference type="Gene3D" id="6.10.340.10">
    <property type="match status" value="1"/>
</dbReference>
<organism evidence="10 11">
    <name type="scientific">Peptoniphilus asaccharolyticus DSM 20463</name>
    <dbReference type="NCBI Taxonomy" id="573058"/>
    <lineage>
        <taxon>Bacteria</taxon>
        <taxon>Bacillati</taxon>
        <taxon>Bacillota</taxon>
        <taxon>Tissierellia</taxon>
        <taxon>Tissierellales</taxon>
        <taxon>Peptoniphilaceae</taxon>
        <taxon>Peptoniphilus</taxon>
    </lineage>
</organism>
<dbReference type="Gene3D" id="3.30.565.10">
    <property type="entry name" value="Histidine kinase-like ATPase, C-terminal domain"/>
    <property type="match status" value="1"/>
</dbReference>
<dbReference type="GO" id="GO:0016036">
    <property type="term" value="P:cellular response to phosphate starvation"/>
    <property type="evidence" value="ECO:0007669"/>
    <property type="project" value="TreeGrafter"/>
</dbReference>
<keyword evidence="8" id="KW-0472">Membrane</keyword>
<dbReference type="STRING" id="573058.SAMN00017477_1218"/>
<dbReference type="Proteomes" id="UP000192368">
    <property type="component" value="Unassembled WGS sequence"/>
</dbReference>
<keyword evidence="4" id="KW-0597">Phosphoprotein</keyword>
<evidence type="ECO:0000256" key="6">
    <source>
        <dbReference type="ARBA" id="ARBA00022777"/>
    </source>
</evidence>
<comment type="catalytic activity">
    <reaction evidence="1">
        <text>ATP + protein L-histidine = ADP + protein N-phospho-L-histidine.</text>
        <dbReference type="EC" id="2.7.13.3"/>
    </reaction>
</comment>
<keyword evidence="5" id="KW-0808">Transferase</keyword>
<dbReference type="Gene3D" id="1.10.287.130">
    <property type="match status" value="1"/>
</dbReference>
<evidence type="ECO:0000256" key="7">
    <source>
        <dbReference type="ARBA" id="ARBA00023012"/>
    </source>
</evidence>
<dbReference type="SUPFAM" id="SSF55874">
    <property type="entry name" value="ATPase domain of HSP90 chaperone/DNA topoisomerase II/histidine kinase"/>
    <property type="match status" value="1"/>
</dbReference>
<dbReference type="SUPFAM" id="SSF47384">
    <property type="entry name" value="Homodimeric domain of signal transducing histidine kinase"/>
    <property type="match status" value="1"/>
</dbReference>
<dbReference type="PROSITE" id="PS50109">
    <property type="entry name" value="HIS_KIN"/>
    <property type="match status" value="1"/>
</dbReference>
<evidence type="ECO:0000256" key="3">
    <source>
        <dbReference type="ARBA" id="ARBA00012438"/>
    </source>
</evidence>
<dbReference type="PRINTS" id="PR00344">
    <property type="entry name" value="BCTRLSENSOR"/>
</dbReference>
<protein>
    <recommendedName>
        <fullName evidence="3">histidine kinase</fullName>
        <ecNumber evidence="3">2.7.13.3</ecNumber>
    </recommendedName>
</protein>
<keyword evidence="11" id="KW-1185">Reference proteome</keyword>
<accession>A0A1W1V2X6</accession>
<evidence type="ECO:0000256" key="4">
    <source>
        <dbReference type="ARBA" id="ARBA00022553"/>
    </source>
</evidence>
<dbReference type="RefSeq" id="WP_084230786.1">
    <property type="nucleotide sequence ID" value="NZ_FWWR01000009.1"/>
</dbReference>
<gene>
    <name evidence="10" type="ORF">SAMN00017477_1218</name>
</gene>
<dbReference type="OrthoDB" id="9813151at2"/>
<dbReference type="GO" id="GO:0004721">
    <property type="term" value="F:phosphoprotein phosphatase activity"/>
    <property type="evidence" value="ECO:0007669"/>
    <property type="project" value="TreeGrafter"/>
</dbReference>
<evidence type="ECO:0000313" key="11">
    <source>
        <dbReference type="Proteomes" id="UP000192368"/>
    </source>
</evidence>
<dbReference type="GO" id="GO:0005886">
    <property type="term" value="C:plasma membrane"/>
    <property type="evidence" value="ECO:0007669"/>
    <property type="project" value="TreeGrafter"/>
</dbReference>
<dbReference type="SMART" id="SM00387">
    <property type="entry name" value="HATPase_c"/>
    <property type="match status" value="1"/>
</dbReference>
<keyword evidence="8" id="KW-0812">Transmembrane</keyword>
<dbReference type="EC" id="2.7.13.3" evidence="3"/>
<dbReference type="FunFam" id="3.30.565.10:FF:000006">
    <property type="entry name" value="Sensor histidine kinase WalK"/>
    <property type="match status" value="1"/>
</dbReference>
<dbReference type="EMBL" id="FWWR01000009">
    <property type="protein sequence ID" value="SMB87682.1"/>
    <property type="molecule type" value="Genomic_DNA"/>
</dbReference>
<keyword evidence="8" id="KW-1133">Transmembrane helix</keyword>